<evidence type="ECO:0000256" key="3">
    <source>
        <dbReference type="ARBA" id="ARBA00023002"/>
    </source>
</evidence>
<dbReference type="GO" id="GO:0016491">
    <property type="term" value="F:oxidoreductase activity"/>
    <property type="evidence" value="ECO:0007669"/>
    <property type="project" value="UniProtKB-KW"/>
</dbReference>
<dbReference type="Gene3D" id="3.40.50.720">
    <property type="entry name" value="NAD(P)-binding Rossmann-like Domain"/>
    <property type="match status" value="1"/>
</dbReference>
<evidence type="ECO:0000313" key="5">
    <source>
        <dbReference type="Proteomes" id="UP001302126"/>
    </source>
</evidence>
<gene>
    <name evidence="4" type="ORF">QBC35DRAFT_203984</name>
</gene>
<evidence type="ECO:0000256" key="2">
    <source>
        <dbReference type="ARBA" id="ARBA00022857"/>
    </source>
</evidence>
<comment type="similarity">
    <text evidence="1">Belongs to the short-chain dehydrogenases/reductases (SDR) family.</text>
</comment>
<sequence length="336" mass="36919">MGYAFSSFWTQFFPPKPGFTEKDVADLGGKVYIVTGATSGIGKELARLLFSRNAKVYAAARNKTKAEQAVAEIEKACPNSKGKLVFLALDLEDLSAIKRSAGEFLAKETRLDVLFNNAGINSPTPTPSYSPQGHEQNMAVNCLGPQLFTKLLTPILQSTAVASSSNSKDSVRVVWLSSYGKEMFAVPKIGVALENLDYHDLDPKKAGPDERYCASKVGAWAQAVEYGKRVPEVVSVPLNPGNLKSELFKDRDMKIRILAKLAGYPVVNGAYTQLYAGLSREVTREALGRENWVIPFGRIWPIRPDLKEAVKTKAEGGTGGTEAFWEWCEERVKEYV</sequence>
<reference evidence="4" key="1">
    <citation type="journal article" date="2023" name="Mol. Phylogenet. Evol.">
        <title>Genome-scale phylogeny and comparative genomics of the fungal order Sordariales.</title>
        <authorList>
            <person name="Hensen N."/>
            <person name="Bonometti L."/>
            <person name="Westerberg I."/>
            <person name="Brannstrom I.O."/>
            <person name="Guillou S."/>
            <person name="Cros-Aarteil S."/>
            <person name="Calhoun S."/>
            <person name="Haridas S."/>
            <person name="Kuo A."/>
            <person name="Mondo S."/>
            <person name="Pangilinan J."/>
            <person name="Riley R."/>
            <person name="LaButti K."/>
            <person name="Andreopoulos B."/>
            <person name="Lipzen A."/>
            <person name="Chen C."/>
            <person name="Yan M."/>
            <person name="Daum C."/>
            <person name="Ng V."/>
            <person name="Clum A."/>
            <person name="Steindorff A."/>
            <person name="Ohm R.A."/>
            <person name="Martin F."/>
            <person name="Silar P."/>
            <person name="Natvig D.O."/>
            <person name="Lalanne C."/>
            <person name="Gautier V."/>
            <person name="Ament-Velasquez S.L."/>
            <person name="Kruys A."/>
            <person name="Hutchinson M.I."/>
            <person name="Powell A.J."/>
            <person name="Barry K."/>
            <person name="Miller A.N."/>
            <person name="Grigoriev I.V."/>
            <person name="Debuchy R."/>
            <person name="Gladieux P."/>
            <person name="Hiltunen Thoren M."/>
            <person name="Johannesson H."/>
        </authorList>
    </citation>
    <scope>NUCLEOTIDE SEQUENCE</scope>
    <source>
        <strain evidence="4">PSN309</strain>
    </source>
</reference>
<dbReference type="AlphaFoldDB" id="A0AAN7AN49"/>
<dbReference type="InterPro" id="IPR036291">
    <property type="entry name" value="NAD(P)-bd_dom_sf"/>
</dbReference>
<protein>
    <submittedName>
        <fullName evidence="4">Short-chain dehydrogenase</fullName>
    </submittedName>
</protein>
<dbReference type="Proteomes" id="UP001302126">
    <property type="component" value="Unassembled WGS sequence"/>
</dbReference>
<name>A0AAN7AN49_9PEZI</name>
<dbReference type="PANTHER" id="PTHR24320:SF236">
    <property type="entry name" value="SHORT-CHAIN DEHYDROGENASE-RELATED"/>
    <property type="match status" value="1"/>
</dbReference>
<keyword evidence="2" id="KW-0521">NADP</keyword>
<proteinExistence type="inferred from homology"/>
<keyword evidence="3" id="KW-0560">Oxidoreductase</keyword>
<dbReference type="SUPFAM" id="SSF51735">
    <property type="entry name" value="NAD(P)-binding Rossmann-fold domains"/>
    <property type="match status" value="1"/>
</dbReference>
<dbReference type="EMBL" id="MU864353">
    <property type="protein sequence ID" value="KAK4192834.1"/>
    <property type="molecule type" value="Genomic_DNA"/>
</dbReference>
<dbReference type="Pfam" id="PF00106">
    <property type="entry name" value="adh_short"/>
    <property type="match status" value="1"/>
</dbReference>
<reference evidence="4" key="2">
    <citation type="submission" date="2023-05" db="EMBL/GenBank/DDBJ databases">
        <authorList>
            <consortium name="Lawrence Berkeley National Laboratory"/>
            <person name="Steindorff A."/>
            <person name="Hensen N."/>
            <person name="Bonometti L."/>
            <person name="Westerberg I."/>
            <person name="Brannstrom I.O."/>
            <person name="Guillou S."/>
            <person name="Cros-Aarteil S."/>
            <person name="Calhoun S."/>
            <person name="Haridas S."/>
            <person name="Kuo A."/>
            <person name="Mondo S."/>
            <person name="Pangilinan J."/>
            <person name="Riley R."/>
            <person name="Labutti K."/>
            <person name="Andreopoulos B."/>
            <person name="Lipzen A."/>
            <person name="Chen C."/>
            <person name="Yanf M."/>
            <person name="Daum C."/>
            <person name="Ng V."/>
            <person name="Clum A."/>
            <person name="Ohm R."/>
            <person name="Martin F."/>
            <person name="Silar P."/>
            <person name="Natvig D."/>
            <person name="Lalanne C."/>
            <person name="Gautier V."/>
            <person name="Ament-Velasquez S.L."/>
            <person name="Kruys A."/>
            <person name="Hutchinson M.I."/>
            <person name="Powell A.J."/>
            <person name="Barry K."/>
            <person name="Miller A.N."/>
            <person name="Grigoriev I.V."/>
            <person name="Debuchy R."/>
            <person name="Gladieux P."/>
            <person name="Thoren M.H."/>
            <person name="Johannesson H."/>
        </authorList>
    </citation>
    <scope>NUCLEOTIDE SEQUENCE</scope>
    <source>
        <strain evidence="4">PSN309</strain>
    </source>
</reference>
<evidence type="ECO:0000256" key="1">
    <source>
        <dbReference type="ARBA" id="ARBA00006484"/>
    </source>
</evidence>
<accession>A0AAN7AN49</accession>
<evidence type="ECO:0000313" key="4">
    <source>
        <dbReference type="EMBL" id="KAK4192834.1"/>
    </source>
</evidence>
<keyword evidence="5" id="KW-1185">Reference proteome</keyword>
<organism evidence="4 5">
    <name type="scientific">Podospora australis</name>
    <dbReference type="NCBI Taxonomy" id="1536484"/>
    <lineage>
        <taxon>Eukaryota</taxon>
        <taxon>Fungi</taxon>
        <taxon>Dikarya</taxon>
        <taxon>Ascomycota</taxon>
        <taxon>Pezizomycotina</taxon>
        <taxon>Sordariomycetes</taxon>
        <taxon>Sordariomycetidae</taxon>
        <taxon>Sordariales</taxon>
        <taxon>Podosporaceae</taxon>
        <taxon>Podospora</taxon>
    </lineage>
</organism>
<dbReference type="InterPro" id="IPR002347">
    <property type="entry name" value="SDR_fam"/>
</dbReference>
<dbReference type="PANTHER" id="PTHR24320">
    <property type="entry name" value="RETINOL DEHYDROGENASE"/>
    <property type="match status" value="1"/>
</dbReference>
<dbReference type="PRINTS" id="PR00081">
    <property type="entry name" value="GDHRDH"/>
</dbReference>
<comment type="caution">
    <text evidence="4">The sequence shown here is derived from an EMBL/GenBank/DDBJ whole genome shotgun (WGS) entry which is preliminary data.</text>
</comment>